<evidence type="ECO:0000256" key="3">
    <source>
        <dbReference type="ARBA" id="ARBA00022530"/>
    </source>
</evidence>
<dbReference type="FunFam" id="2.170.300.10:FF:000001">
    <property type="entry name" value="Laminin subunit beta-1"/>
    <property type="match status" value="1"/>
</dbReference>
<evidence type="ECO:0000313" key="16">
    <source>
        <dbReference type="Proteomes" id="UP000887566"/>
    </source>
</evidence>
<dbReference type="GO" id="GO:0070831">
    <property type="term" value="P:basement membrane assembly"/>
    <property type="evidence" value="ECO:0007669"/>
    <property type="project" value="TreeGrafter"/>
</dbReference>
<keyword evidence="3" id="KW-0272">Extracellular matrix</keyword>
<keyword evidence="11 12" id="KW-0424">Laminin EGF-like domain</keyword>
<dbReference type="InterPro" id="IPR008211">
    <property type="entry name" value="Laminin_N"/>
</dbReference>
<dbReference type="Gene3D" id="2.60.120.260">
    <property type="entry name" value="Galactose-binding domain-like"/>
    <property type="match status" value="1"/>
</dbReference>
<dbReference type="SMART" id="SM00181">
    <property type="entry name" value="EGF"/>
    <property type="match status" value="4"/>
</dbReference>
<evidence type="ECO:0000256" key="12">
    <source>
        <dbReference type="PROSITE-ProRule" id="PRU00460"/>
    </source>
</evidence>
<accession>A0A914VZS4</accession>
<proteinExistence type="predicted"/>
<feature type="disulfide bond" evidence="12">
    <location>
        <begin position="598"/>
        <end position="610"/>
    </location>
</feature>
<dbReference type="WBParaSite" id="PSAMB.scaffold2904size20647.g19653.t1">
    <property type="protein sequence ID" value="PSAMB.scaffold2904size20647.g19653.t1"/>
    <property type="gene ID" value="PSAMB.scaffold2904size20647.g19653"/>
</dbReference>
<feature type="disulfide bond" evidence="12">
    <location>
        <begin position="619"/>
        <end position="628"/>
    </location>
</feature>
<feature type="disulfide bond" evidence="12">
    <location>
        <begin position="515"/>
        <end position="524"/>
    </location>
</feature>
<dbReference type="GO" id="GO:0007411">
    <property type="term" value="P:axon guidance"/>
    <property type="evidence" value="ECO:0007669"/>
    <property type="project" value="TreeGrafter"/>
</dbReference>
<feature type="compositionally biased region" description="Polar residues" evidence="14">
    <location>
        <begin position="176"/>
        <end position="186"/>
    </location>
</feature>
<evidence type="ECO:0000313" key="17">
    <source>
        <dbReference type="WBParaSite" id="PSAMB.scaffold2904size20647.g19653.t1"/>
    </source>
</evidence>
<dbReference type="PROSITE" id="PS50027">
    <property type="entry name" value="EGF_LAM_2"/>
    <property type="match status" value="4"/>
</dbReference>
<evidence type="ECO:0000256" key="2">
    <source>
        <dbReference type="ARBA" id="ARBA00022525"/>
    </source>
</evidence>
<comment type="caution">
    <text evidence="12">Lacks conserved residue(s) required for the propagation of feature annotation.</text>
</comment>
<dbReference type="SUPFAM" id="SSF57196">
    <property type="entry name" value="EGF/Laminin"/>
    <property type="match status" value="4"/>
</dbReference>
<feature type="coiled-coil region" evidence="13">
    <location>
        <begin position="686"/>
        <end position="779"/>
    </location>
</feature>
<dbReference type="InterPro" id="IPR002049">
    <property type="entry name" value="LE_dom"/>
</dbReference>
<dbReference type="FunFam" id="2.10.25.10:FF:000135">
    <property type="entry name" value="Laminin subunit beta 4"/>
    <property type="match status" value="1"/>
</dbReference>
<dbReference type="FunFam" id="2.170.300.10:FF:000004">
    <property type="entry name" value="Laminin subunit beta 1"/>
    <property type="match status" value="1"/>
</dbReference>
<evidence type="ECO:0000256" key="7">
    <source>
        <dbReference type="ARBA" id="ARBA00022889"/>
    </source>
</evidence>
<evidence type="ECO:0000256" key="11">
    <source>
        <dbReference type="ARBA" id="ARBA00023292"/>
    </source>
</evidence>
<dbReference type="Pfam" id="PF24973">
    <property type="entry name" value="EGF_LMN_ATRN"/>
    <property type="match status" value="1"/>
</dbReference>
<dbReference type="Gene3D" id="2.10.25.10">
    <property type="entry name" value="Laminin"/>
    <property type="match status" value="3"/>
</dbReference>
<keyword evidence="10" id="KW-0325">Glycoprotein</keyword>
<dbReference type="PANTHER" id="PTHR10574">
    <property type="entry name" value="NETRIN/LAMININ-RELATED"/>
    <property type="match status" value="1"/>
</dbReference>
<feature type="domain" description="Laminin EGF-like" evidence="15">
    <location>
        <begin position="598"/>
        <end position="644"/>
    </location>
</feature>
<feature type="coiled-coil region" evidence="13">
    <location>
        <begin position="805"/>
        <end position="861"/>
    </location>
</feature>
<keyword evidence="6" id="KW-0084">Basement membrane</keyword>
<feature type="disulfide bond" evidence="12">
    <location>
        <begin position="600"/>
        <end position="617"/>
    </location>
</feature>
<evidence type="ECO:0000256" key="8">
    <source>
        <dbReference type="ARBA" id="ARBA00023054"/>
    </source>
</evidence>
<dbReference type="GO" id="GO:0034446">
    <property type="term" value="P:substrate adhesion-dependent cell spreading"/>
    <property type="evidence" value="ECO:0007669"/>
    <property type="project" value="TreeGrafter"/>
</dbReference>
<reference evidence="17" key="1">
    <citation type="submission" date="2022-11" db="UniProtKB">
        <authorList>
            <consortium name="WormBaseParasite"/>
        </authorList>
    </citation>
    <scope>IDENTIFICATION</scope>
</reference>
<dbReference type="PRINTS" id="PR00011">
    <property type="entry name" value="EGFLAMININ"/>
</dbReference>
<dbReference type="Gene3D" id="2.170.300.10">
    <property type="entry name" value="Tie2 ligand-binding domain superfamily"/>
    <property type="match status" value="2"/>
</dbReference>
<dbReference type="FunFam" id="2.10.25.10:FF:000333">
    <property type="entry name" value="netrin-4 isoform X2"/>
    <property type="match status" value="1"/>
</dbReference>
<dbReference type="Pfam" id="PF00055">
    <property type="entry name" value="Laminin_N"/>
    <property type="match status" value="1"/>
</dbReference>
<evidence type="ECO:0000256" key="13">
    <source>
        <dbReference type="SAM" id="Coils"/>
    </source>
</evidence>
<dbReference type="Proteomes" id="UP000887566">
    <property type="component" value="Unplaced"/>
</dbReference>
<sequence>MCAPRPSTVYEQKCVGSRPCPPASCAGRAEPLIGAFLRTVWARGAAVHLRVWSARLLTRRCPFFSRFSAAARSASISTGRVLEFEGDQLARVAGCGVRSGSMDRMDRRAVDDEQPSVSRSAPGEEDSSAASAHSPFWRAMPTGGRLSTFVVILLISISQLWAKRRSANDGCGQRLATDNNAEQGSTRRPRVCAPAKTVATLVYKVMSPHIPTDNPYSDEIANLIKITNLRLNFTKLHTLGDDLLDYRPEIDEKYYYAIYDLVVRGSCSCYGHASRCIPIEGDGNDIISQRPDMVHGRCECTHATKGLNCEECQDFFNDLPWRPAVGQERNECRRCKCNQHAARCHFDRAVYEASGFVSGGVCDDCQHNTQGKNCEECKPYFYKDPQRDITDPYVCLPCQCDKSGSLNDGICEGEEDAERGLVAGKCYCKPNVDGPRCDRCKNGFWDLSAENPQGCKKCTCYLTGTYNNEGCDKRTGACTCKRLVTGENCDHCVCNHLGTNSSAGECDRVSGQCPCLPNVLGLQCDQCAANHYDLASGKGCSACACDVNGVIPDPNGQPSLQCNDFDGRCPCKPDRGGRTCSECQDYHWGDPAKECIRCQCDPTGSATQQCHRENGTCVCLPGSGGPQCNECARGYTGRWPHCQPCGECFQNWDAILQDLKVQTADLIDKASNIEDTGVASVYDDDFQNMEKKLATVREQLASANITQDDVEDLRDQMTALEKEVSAAKERLNAVDSRITETTSKVDTAEEDVKSLKDAATKLTATAEDLQENATRLRETDVEGAYNITRESAERSEAAKRRTNKADGLVAQSEDVRREAESLLEKNQGDFDQQFEENQQALEEIGTKVSELEKRLPSLNQDVCGAAGDPCDDICGGAGECGHCGGRSCLAGSVSKAKQALDFATEAAEKLSSKQTEAEDLLSRVRTALMDTERAKMDASKAFEVAKSAAQQANQTKAGLSELLDKINAFLEKEHATPAEIRVLSEEVLNTSISLTPEQIQDLADQIRDKLAKISNIEAILAETRGNLSLARQLKTKADIAKIRADTIQNTTNAVREALNTAKTAQDKARAAIAEANADIETTREDLNTVSEETAEAEKVAMKSNESLSGLEKDLKEVKVQYLQISEQAKNAYEAADKAQQQANAAEGSTSTRTS</sequence>
<feature type="domain" description="Laminin EGF-like" evidence="15">
    <location>
        <begin position="335"/>
        <end position="397"/>
    </location>
</feature>
<evidence type="ECO:0000256" key="6">
    <source>
        <dbReference type="ARBA" id="ARBA00022869"/>
    </source>
</evidence>
<keyword evidence="7" id="KW-0130">Cell adhesion</keyword>
<feature type="domain" description="Laminin EGF-like" evidence="15">
    <location>
        <begin position="492"/>
        <end position="542"/>
    </location>
</feature>
<keyword evidence="5" id="KW-0677">Repeat</keyword>
<evidence type="ECO:0000256" key="1">
    <source>
        <dbReference type="ARBA" id="ARBA00004302"/>
    </source>
</evidence>
<dbReference type="AlphaFoldDB" id="A0A914VZS4"/>
<evidence type="ECO:0000259" key="15">
    <source>
        <dbReference type="PROSITE" id="PS50027"/>
    </source>
</evidence>
<dbReference type="FunFam" id="2.10.25.10:FF:000084">
    <property type="entry name" value="Laminin subunit alpha 3"/>
    <property type="match status" value="1"/>
</dbReference>
<name>A0A914VZS4_9BILA</name>
<keyword evidence="8 13" id="KW-0175">Coiled coil</keyword>
<dbReference type="InterPro" id="IPR050440">
    <property type="entry name" value="Laminin/Netrin_ECM"/>
</dbReference>
<dbReference type="GO" id="GO:0009888">
    <property type="term" value="P:tissue development"/>
    <property type="evidence" value="ECO:0007669"/>
    <property type="project" value="TreeGrafter"/>
</dbReference>
<dbReference type="GO" id="GO:0009887">
    <property type="term" value="P:animal organ morphogenesis"/>
    <property type="evidence" value="ECO:0007669"/>
    <property type="project" value="TreeGrafter"/>
</dbReference>
<dbReference type="CDD" id="cd00055">
    <property type="entry name" value="EGF_Lam"/>
    <property type="match status" value="7"/>
</dbReference>
<feature type="domain" description="Laminin EGF-like" evidence="15">
    <location>
        <begin position="398"/>
        <end position="457"/>
    </location>
</feature>
<keyword evidence="9 12" id="KW-1015">Disulfide bond</keyword>
<keyword evidence="4" id="KW-0732">Signal</keyword>
<dbReference type="FunFam" id="2.10.25.10:FF:000101">
    <property type="entry name" value="Laminin subunit beta 1"/>
    <property type="match status" value="1"/>
</dbReference>
<dbReference type="InterPro" id="IPR000742">
    <property type="entry name" value="EGF"/>
</dbReference>
<dbReference type="InterPro" id="IPR056863">
    <property type="entry name" value="LMN_ATRN_NET-like_EGF"/>
</dbReference>
<feature type="region of interest" description="Disordered" evidence="14">
    <location>
        <begin position="103"/>
        <end position="134"/>
    </location>
</feature>
<keyword evidence="16" id="KW-1185">Reference proteome</keyword>
<feature type="region of interest" description="Disordered" evidence="14">
    <location>
        <begin position="170"/>
        <end position="189"/>
    </location>
</feature>
<feature type="disulfide bond" evidence="12">
    <location>
        <begin position="428"/>
        <end position="437"/>
    </location>
</feature>
<comment type="subcellular location">
    <subcellularLocation>
        <location evidence="1">Secreted</location>
        <location evidence="1">Extracellular space</location>
        <location evidence="1">Extracellular matrix</location>
        <location evidence="1">Basement membrane</location>
    </subcellularLocation>
</comment>
<evidence type="ECO:0000256" key="5">
    <source>
        <dbReference type="ARBA" id="ARBA00022737"/>
    </source>
</evidence>
<dbReference type="SMART" id="SM00180">
    <property type="entry name" value="EGF_Lam"/>
    <property type="match status" value="7"/>
</dbReference>
<keyword evidence="2" id="KW-0964">Secreted</keyword>
<dbReference type="SMART" id="SM00136">
    <property type="entry name" value="LamNT"/>
    <property type="match status" value="1"/>
</dbReference>
<feature type="region of interest" description="Disordered" evidence="14">
    <location>
        <begin position="1131"/>
        <end position="1154"/>
    </location>
</feature>
<feature type="disulfide bond" evidence="12">
    <location>
        <begin position="365"/>
        <end position="374"/>
    </location>
</feature>
<dbReference type="GO" id="GO:0016477">
    <property type="term" value="P:cell migration"/>
    <property type="evidence" value="ECO:0007669"/>
    <property type="project" value="TreeGrafter"/>
</dbReference>
<dbReference type="GO" id="GO:0043256">
    <property type="term" value="C:laminin complex"/>
    <property type="evidence" value="ECO:0007669"/>
    <property type="project" value="TreeGrafter"/>
</dbReference>
<protein>
    <submittedName>
        <fullName evidence="17">Laminin EGF-like domain-containing protein</fullName>
    </submittedName>
</protein>
<evidence type="ECO:0000256" key="9">
    <source>
        <dbReference type="ARBA" id="ARBA00023157"/>
    </source>
</evidence>
<evidence type="ECO:0000256" key="14">
    <source>
        <dbReference type="SAM" id="MobiDB-lite"/>
    </source>
</evidence>
<dbReference type="Pfam" id="PF00053">
    <property type="entry name" value="EGF_laminin"/>
    <property type="match status" value="5"/>
</dbReference>
<organism evidence="16 17">
    <name type="scientific">Plectus sambesii</name>
    <dbReference type="NCBI Taxonomy" id="2011161"/>
    <lineage>
        <taxon>Eukaryota</taxon>
        <taxon>Metazoa</taxon>
        <taxon>Ecdysozoa</taxon>
        <taxon>Nematoda</taxon>
        <taxon>Chromadorea</taxon>
        <taxon>Plectida</taxon>
        <taxon>Plectina</taxon>
        <taxon>Plectoidea</taxon>
        <taxon>Plectidae</taxon>
        <taxon>Plectus</taxon>
    </lineage>
</organism>
<dbReference type="Gene3D" id="1.20.5.340">
    <property type="match status" value="1"/>
</dbReference>
<dbReference type="PANTHER" id="PTHR10574:SF375">
    <property type="entry name" value="LAMININ SUBUNIT BETA-1"/>
    <property type="match status" value="1"/>
</dbReference>
<evidence type="ECO:0000256" key="10">
    <source>
        <dbReference type="ARBA" id="ARBA00023180"/>
    </source>
</evidence>
<dbReference type="PROSITE" id="PS01248">
    <property type="entry name" value="EGF_LAM_1"/>
    <property type="match status" value="2"/>
</dbReference>
<evidence type="ECO:0000256" key="4">
    <source>
        <dbReference type="ARBA" id="ARBA00022729"/>
    </source>
</evidence>